<organism evidence="13 14">
    <name type="scientific">Cylicostephanus goldi</name>
    <name type="common">Nematode worm</name>
    <dbReference type="NCBI Taxonomy" id="71465"/>
    <lineage>
        <taxon>Eukaryota</taxon>
        <taxon>Metazoa</taxon>
        <taxon>Ecdysozoa</taxon>
        <taxon>Nematoda</taxon>
        <taxon>Chromadorea</taxon>
        <taxon>Rhabditida</taxon>
        <taxon>Rhabditina</taxon>
        <taxon>Rhabditomorpha</taxon>
        <taxon>Strongyloidea</taxon>
        <taxon>Strongylidae</taxon>
        <taxon>Cylicostephanus</taxon>
    </lineage>
</organism>
<comment type="similarity">
    <text evidence="2 11">Belongs to the mitochondrial carrier (TC 2.A.29) family.</text>
</comment>
<evidence type="ECO:0000256" key="2">
    <source>
        <dbReference type="ARBA" id="ARBA00006375"/>
    </source>
</evidence>
<sequence length="370" mass="42978">MDVVKIRLQQQHHPFPKGQCFYFYNGLMEHVCTACEHRQPCVWYQRPGNFSGTIDAFVKITREEGIKSLWSGLSPTLVMAIPATVFYYSLYDTLYSKFMQRCVASEFAFFSYYFHLFFNFCTLRLYRRRTLTPELWCPPEWTAATLAGATARTSAATIVSPLEMIRTKMQSEQLTYRDIGRALRVTVAKNGIRGFYLGWMPTLLRDIPFSAIYWAFYQYFKRNLLEWRNMERTTFATAFACGATSGTIAAIITTPFDVVRHDHISYFIFIFFRFIMKTHLQIKLGQENAVWRVPTKKIINEIMENGGGVRALFAGFAGILFFYFFISKFEIVGVVPRVVKIAPSCAVMIGSYEYFKGYFARRNQRHSLSQ</sequence>
<evidence type="ECO:0000256" key="9">
    <source>
        <dbReference type="ARBA" id="ARBA00023136"/>
    </source>
</evidence>
<feature type="transmembrane region" description="Helical" evidence="12">
    <location>
        <begin position="307"/>
        <end position="326"/>
    </location>
</feature>
<evidence type="ECO:0000256" key="6">
    <source>
        <dbReference type="ARBA" id="ARBA00022792"/>
    </source>
</evidence>
<keyword evidence="8" id="KW-0496">Mitochondrion</keyword>
<dbReference type="GO" id="GO:1990542">
    <property type="term" value="P:mitochondrial transmembrane transport"/>
    <property type="evidence" value="ECO:0007669"/>
    <property type="project" value="InterPro"/>
</dbReference>
<evidence type="ECO:0000256" key="7">
    <source>
        <dbReference type="ARBA" id="ARBA00022989"/>
    </source>
</evidence>
<keyword evidence="4 10" id="KW-0812">Transmembrane</keyword>
<dbReference type="EMBL" id="UYRV01109029">
    <property type="protein sequence ID" value="VDN24883.1"/>
    <property type="molecule type" value="Genomic_DNA"/>
</dbReference>
<evidence type="ECO:0000256" key="8">
    <source>
        <dbReference type="ARBA" id="ARBA00023128"/>
    </source>
</evidence>
<evidence type="ECO:0000256" key="4">
    <source>
        <dbReference type="ARBA" id="ARBA00022692"/>
    </source>
</evidence>
<gene>
    <name evidence="13" type="ORF">CGOC_LOCUS9936</name>
</gene>
<dbReference type="InterPro" id="IPR045315">
    <property type="entry name" value="Mtm1-like"/>
</dbReference>
<evidence type="ECO:0000313" key="13">
    <source>
        <dbReference type="EMBL" id="VDN24883.1"/>
    </source>
</evidence>
<dbReference type="InterPro" id="IPR023395">
    <property type="entry name" value="MCP_dom_sf"/>
</dbReference>
<dbReference type="AlphaFoldDB" id="A0A3P7MMM0"/>
<evidence type="ECO:0000256" key="11">
    <source>
        <dbReference type="RuleBase" id="RU000488"/>
    </source>
</evidence>
<dbReference type="Proteomes" id="UP000271889">
    <property type="component" value="Unassembled WGS sequence"/>
</dbReference>
<protein>
    <recommendedName>
        <fullName evidence="15">Solute carrier family 25 member 40</fullName>
    </recommendedName>
</protein>
<evidence type="ECO:0000256" key="10">
    <source>
        <dbReference type="PROSITE-ProRule" id="PRU00282"/>
    </source>
</evidence>
<evidence type="ECO:0008006" key="15">
    <source>
        <dbReference type="Google" id="ProtNLM"/>
    </source>
</evidence>
<evidence type="ECO:0000256" key="3">
    <source>
        <dbReference type="ARBA" id="ARBA00022448"/>
    </source>
</evidence>
<feature type="transmembrane region" description="Helical" evidence="12">
    <location>
        <begin position="69"/>
        <end position="89"/>
    </location>
</feature>
<feature type="repeat" description="Solcar" evidence="10">
    <location>
        <begin position="139"/>
        <end position="223"/>
    </location>
</feature>
<comment type="subcellular location">
    <subcellularLocation>
        <location evidence="1">Mitochondrion inner membrane</location>
        <topology evidence="1">Multi-pass membrane protein</topology>
    </subcellularLocation>
</comment>
<dbReference type="InterPro" id="IPR018108">
    <property type="entry name" value="MCP_transmembrane"/>
</dbReference>
<dbReference type="PANTHER" id="PTHR45760:SF2">
    <property type="entry name" value="FI19922P1-RELATED"/>
    <property type="match status" value="1"/>
</dbReference>
<keyword evidence="9 10" id="KW-0472">Membrane</keyword>
<proteinExistence type="inferred from homology"/>
<feature type="transmembrane region" description="Helical" evidence="12">
    <location>
        <begin position="233"/>
        <end position="252"/>
    </location>
</feature>
<dbReference type="PROSITE" id="PS50920">
    <property type="entry name" value="SOLCAR"/>
    <property type="match status" value="2"/>
</dbReference>
<evidence type="ECO:0000256" key="1">
    <source>
        <dbReference type="ARBA" id="ARBA00004448"/>
    </source>
</evidence>
<feature type="transmembrane region" description="Helical" evidence="12">
    <location>
        <begin position="109"/>
        <end position="126"/>
    </location>
</feature>
<reference evidence="13 14" key="1">
    <citation type="submission" date="2018-11" db="EMBL/GenBank/DDBJ databases">
        <authorList>
            <consortium name="Pathogen Informatics"/>
        </authorList>
    </citation>
    <scope>NUCLEOTIDE SEQUENCE [LARGE SCALE GENOMIC DNA]</scope>
</reference>
<dbReference type="Gene3D" id="1.50.40.10">
    <property type="entry name" value="Mitochondrial carrier domain"/>
    <property type="match status" value="1"/>
</dbReference>
<evidence type="ECO:0000256" key="12">
    <source>
        <dbReference type="SAM" id="Phobius"/>
    </source>
</evidence>
<feature type="transmembrane region" description="Helical" evidence="12">
    <location>
        <begin position="338"/>
        <end position="355"/>
    </location>
</feature>
<keyword evidence="7 12" id="KW-1133">Transmembrane helix</keyword>
<dbReference type="OrthoDB" id="1747031at2759"/>
<dbReference type="Pfam" id="PF00153">
    <property type="entry name" value="Mito_carr"/>
    <property type="match status" value="2"/>
</dbReference>
<keyword evidence="3 11" id="KW-0813">Transport</keyword>
<keyword evidence="6" id="KW-0999">Mitochondrion inner membrane</keyword>
<dbReference type="PANTHER" id="PTHR45760">
    <property type="entry name" value="FI19922P1-RELATED"/>
    <property type="match status" value="1"/>
</dbReference>
<dbReference type="SUPFAM" id="SSF103506">
    <property type="entry name" value="Mitochondrial carrier"/>
    <property type="match status" value="1"/>
</dbReference>
<evidence type="ECO:0000313" key="14">
    <source>
        <dbReference type="Proteomes" id="UP000271889"/>
    </source>
</evidence>
<keyword evidence="14" id="KW-1185">Reference proteome</keyword>
<name>A0A3P7MMM0_CYLGO</name>
<keyword evidence="5" id="KW-0677">Repeat</keyword>
<accession>A0A3P7MMM0</accession>
<feature type="repeat" description="Solcar" evidence="10">
    <location>
        <begin position="1"/>
        <end position="97"/>
    </location>
</feature>
<dbReference type="GO" id="GO:0005743">
    <property type="term" value="C:mitochondrial inner membrane"/>
    <property type="evidence" value="ECO:0007669"/>
    <property type="project" value="UniProtKB-SubCell"/>
</dbReference>
<evidence type="ECO:0000256" key="5">
    <source>
        <dbReference type="ARBA" id="ARBA00022737"/>
    </source>
</evidence>